<dbReference type="GO" id="GO:0005385">
    <property type="term" value="F:zinc ion transmembrane transporter activity"/>
    <property type="evidence" value="ECO:0007669"/>
    <property type="project" value="TreeGrafter"/>
</dbReference>
<keyword evidence="4 5" id="KW-0472">Membrane</keyword>
<feature type="transmembrane region" description="Helical" evidence="5">
    <location>
        <begin position="37"/>
        <end position="58"/>
    </location>
</feature>
<dbReference type="EMBL" id="MFKQ01000013">
    <property type="protein sequence ID" value="OGG47313.1"/>
    <property type="molecule type" value="Genomic_DNA"/>
</dbReference>
<reference evidence="6 7" key="1">
    <citation type="journal article" date="2016" name="Nat. Commun.">
        <title>Thousands of microbial genomes shed light on interconnected biogeochemical processes in an aquifer system.</title>
        <authorList>
            <person name="Anantharaman K."/>
            <person name="Brown C.T."/>
            <person name="Hug L.A."/>
            <person name="Sharon I."/>
            <person name="Castelle C.J."/>
            <person name="Probst A.J."/>
            <person name="Thomas B.C."/>
            <person name="Singh A."/>
            <person name="Wilkins M.J."/>
            <person name="Karaoz U."/>
            <person name="Brodie E.L."/>
            <person name="Williams K.H."/>
            <person name="Hubbard S.S."/>
            <person name="Banfield J.F."/>
        </authorList>
    </citation>
    <scope>NUCLEOTIDE SEQUENCE [LARGE SCALE GENOMIC DNA]</scope>
</reference>
<feature type="transmembrane region" description="Helical" evidence="5">
    <location>
        <begin position="182"/>
        <end position="202"/>
    </location>
</feature>
<evidence type="ECO:0000256" key="5">
    <source>
        <dbReference type="SAM" id="Phobius"/>
    </source>
</evidence>
<evidence type="ECO:0000256" key="4">
    <source>
        <dbReference type="ARBA" id="ARBA00023136"/>
    </source>
</evidence>
<dbReference type="PANTHER" id="PTHR16950">
    <property type="entry name" value="ZINC TRANSPORTER SLC39A7 HISTIDINE-RICH MEMBRANE PROTEIN KE4"/>
    <property type="match status" value="1"/>
</dbReference>
<name>A0A1F6CDR2_9BACT</name>
<protein>
    <recommendedName>
        <fullName evidence="8">ZIP family metal transporter</fullName>
    </recommendedName>
</protein>
<feature type="transmembrane region" description="Helical" evidence="5">
    <location>
        <begin position="242"/>
        <end position="262"/>
    </location>
</feature>
<organism evidence="6 7">
    <name type="scientific">Candidatus Kaiserbacteria bacterium RIFCSPHIGHO2_01_FULL_49_13</name>
    <dbReference type="NCBI Taxonomy" id="1798477"/>
    <lineage>
        <taxon>Bacteria</taxon>
        <taxon>Candidatus Kaiseribacteriota</taxon>
    </lineage>
</organism>
<dbReference type="InterPro" id="IPR003689">
    <property type="entry name" value="ZIP"/>
</dbReference>
<feature type="transmembrane region" description="Helical" evidence="5">
    <location>
        <begin position="208"/>
        <end position="230"/>
    </location>
</feature>
<proteinExistence type="predicted"/>
<evidence type="ECO:0000256" key="3">
    <source>
        <dbReference type="ARBA" id="ARBA00022989"/>
    </source>
</evidence>
<dbReference type="Pfam" id="PF02535">
    <property type="entry name" value="Zip"/>
    <property type="match status" value="1"/>
</dbReference>
<gene>
    <name evidence="6" type="ORF">A2671_01365</name>
</gene>
<evidence type="ECO:0000313" key="6">
    <source>
        <dbReference type="EMBL" id="OGG47313.1"/>
    </source>
</evidence>
<keyword evidence="3 5" id="KW-1133">Transmembrane helix</keyword>
<comment type="subcellular location">
    <subcellularLocation>
        <location evidence="1">Membrane</location>
        <topology evidence="1">Multi-pass membrane protein</topology>
    </subcellularLocation>
</comment>
<evidence type="ECO:0000313" key="7">
    <source>
        <dbReference type="Proteomes" id="UP000178344"/>
    </source>
</evidence>
<dbReference type="AlphaFoldDB" id="A0A1F6CDR2"/>
<dbReference type="GO" id="GO:0016020">
    <property type="term" value="C:membrane"/>
    <property type="evidence" value="ECO:0007669"/>
    <property type="project" value="UniProtKB-SubCell"/>
</dbReference>
<feature type="transmembrane region" description="Helical" evidence="5">
    <location>
        <begin position="64"/>
        <end position="83"/>
    </location>
</feature>
<dbReference type="PANTHER" id="PTHR16950:SF16">
    <property type="entry name" value="ZINC TRANSPORTER ZIP13"/>
    <property type="match status" value="1"/>
</dbReference>
<dbReference type="GO" id="GO:0006882">
    <property type="term" value="P:intracellular zinc ion homeostasis"/>
    <property type="evidence" value="ECO:0007669"/>
    <property type="project" value="TreeGrafter"/>
</dbReference>
<accession>A0A1F6CDR2</accession>
<evidence type="ECO:0000256" key="2">
    <source>
        <dbReference type="ARBA" id="ARBA00022692"/>
    </source>
</evidence>
<feature type="transmembrane region" description="Helical" evidence="5">
    <location>
        <begin position="6"/>
        <end position="28"/>
    </location>
</feature>
<keyword evidence="2 5" id="KW-0812">Transmembrane</keyword>
<comment type="caution">
    <text evidence="6">The sequence shown here is derived from an EMBL/GenBank/DDBJ whole genome shotgun (WGS) entry which is preliminary data.</text>
</comment>
<evidence type="ECO:0008006" key="8">
    <source>
        <dbReference type="Google" id="ProtNLM"/>
    </source>
</evidence>
<dbReference type="Proteomes" id="UP000178344">
    <property type="component" value="Unassembled WGS sequence"/>
</dbReference>
<evidence type="ECO:0000256" key="1">
    <source>
        <dbReference type="ARBA" id="ARBA00004141"/>
    </source>
</evidence>
<sequence length="263" mass="28368">MEFAIPYALASVIAVSLISLIGAAALLFRPRILERGMFLLVSLAVGALFGDAIIHLIPESFKELSSITASAIILLGVIAFFALEKFLHWHHEHGHGAEEHHEEEPDIIEPGLKPRIKPLGYLILISDGIHNFIDGVLIGASFLVSIEVGIATTIAIVLHEIPHELSDFALLIHAGFSRAKALFMNFLSALTAVLGTISVFALEPAGETIVPLMVAFGAGSFLYIAGSDLVPELHKTSNVKHTLLQFLALLIGIGIMFLLLFLE</sequence>